<dbReference type="Proteomes" id="UP000184513">
    <property type="component" value="Unassembled WGS sequence"/>
</dbReference>
<gene>
    <name evidence="1" type="ORF">SAMN04488057_101156</name>
</gene>
<reference evidence="1 2" key="1">
    <citation type="submission" date="2016-11" db="EMBL/GenBank/DDBJ databases">
        <authorList>
            <person name="Jaros S."/>
            <person name="Januszkiewicz K."/>
            <person name="Wedrychowicz H."/>
        </authorList>
    </citation>
    <scope>NUCLEOTIDE SEQUENCE [LARGE SCALE GENOMIC DNA]</scope>
    <source>
        <strain evidence="1 2">CGMCC 1.6102</strain>
    </source>
</reference>
<protein>
    <submittedName>
        <fullName evidence="1">Uncharacterized protein</fullName>
    </submittedName>
</protein>
<dbReference type="AlphaFoldDB" id="A0A1M7I2Z5"/>
<proteinExistence type="predicted"/>
<dbReference type="EMBL" id="FRCY01000001">
    <property type="protein sequence ID" value="SHM34787.1"/>
    <property type="molecule type" value="Genomic_DNA"/>
</dbReference>
<evidence type="ECO:0000313" key="2">
    <source>
        <dbReference type="Proteomes" id="UP000184513"/>
    </source>
</evidence>
<name>A0A1M7I2Z5_9BACT</name>
<sequence>MDEPEPMPLHYFHKNRLSKIKSLLDPSLLNRGYTLFREGKVDFCYLDPSTEVYFFDVAGNIEPSYAVSICLESHPGDELNLEKGLLQFLNDPGRRQLSGSSGRR</sequence>
<organism evidence="1 2">
    <name type="scientific">Cyclobacterium lianum</name>
    <dbReference type="NCBI Taxonomy" id="388280"/>
    <lineage>
        <taxon>Bacteria</taxon>
        <taxon>Pseudomonadati</taxon>
        <taxon>Bacteroidota</taxon>
        <taxon>Cytophagia</taxon>
        <taxon>Cytophagales</taxon>
        <taxon>Cyclobacteriaceae</taxon>
        <taxon>Cyclobacterium</taxon>
    </lineage>
</organism>
<keyword evidence="2" id="KW-1185">Reference proteome</keyword>
<evidence type="ECO:0000313" key="1">
    <source>
        <dbReference type="EMBL" id="SHM34787.1"/>
    </source>
</evidence>
<accession>A0A1M7I2Z5</accession>